<dbReference type="PANTHER" id="PTHR47776:SF2">
    <property type="entry name" value="RING-TYPE E3 UBIQUITIN TRANSFERASE BRCA1"/>
    <property type="match status" value="1"/>
</dbReference>
<dbReference type="PROSITE" id="PS00518">
    <property type="entry name" value="ZF_RING_1"/>
    <property type="match status" value="1"/>
</dbReference>
<feature type="region of interest" description="Disordered" evidence="8">
    <location>
        <begin position="172"/>
        <end position="224"/>
    </location>
</feature>
<dbReference type="PROSITE" id="PS50089">
    <property type="entry name" value="ZF_RING_2"/>
    <property type="match status" value="1"/>
</dbReference>
<feature type="domain" description="BRCT" evidence="10">
    <location>
        <begin position="1"/>
        <end position="84"/>
    </location>
</feature>
<dbReference type="InterPro" id="IPR001357">
    <property type="entry name" value="BRCT_dom"/>
</dbReference>
<dbReference type="Pfam" id="PF12738">
    <property type="entry name" value="PTCB-BRCT"/>
    <property type="match status" value="1"/>
</dbReference>
<reference evidence="11" key="1">
    <citation type="submission" date="2023-07" db="EMBL/GenBank/DDBJ databases">
        <title>draft genome sequence of fig (Ficus carica).</title>
        <authorList>
            <person name="Takahashi T."/>
            <person name="Nishimura K."/>
        </authorList>
    </citation>
    <scope>NUCLEOTIDE SEQUENCE</scope>
</reference>
<dbReference type="Pfam" id="PF00097">
    <property type="entry name" value="zf-C3HC4"/>
    <property type="match status" value="1"/>
</dbReference>
<dbReference type="Gene3D" id="3.30.40.10">
    <property type="entry name" value="Zinc/RING finger domain, C3HC4 (zinc finger)"/>
    <property type="match status" value="1"/>
</dbReference>
<evidence type="ECO:0000256" key="4">
    <source>
        <dbReference type="ARBA" id="ARBA00022771"/>
    </source>
</evidence>
<comment type="subcellular location">
    <subcellularLocation>
        <location evidence="1">Chromosome</location>
    </subcellularLocation>
</comment>
<keyword evidence="4 7" id="KW-0863">Zinc-finger</keyword>
<sequence length="416" mass="45658">MESVIASVSGYHGTERLNLVKLISHAGASYVGSMSSSVTHLVCWKFEGRKYEIAMNAETIVVNHRWIEECIKQGKRVPEDPYMLKCGQEVGPLLLEVPQVPKVGDFAKKQKVLHGKSNTCYGSERKRGSVGLEASGDAAWTHSSLLNLNLFPDVNKLANSSNKSKEKLVKSTSEQGHYLSGPFRNQHEGSSSHSTMELVRDKGKILNGSGSSKPETSHRRRRLVKKSKNKDILEFLPAVSDQDCYPIEVDNLNQDNEDVVVLSNHLDGATCANVSRNGRTSIDGFFTCKETRNEGLDAVQADVPNRFSASIDPDGPNVHAENAITAIENTSEDRCAVAEDSEDETTKKIEAKDDSNIPPSTDLSCVICLTDFSSTRGVLPCGHRFCFSCIESWADNMVLFALTSIDSPLNLNAFVF</sequence>
<keyword evidence="5" id="KW-0862">Zinc</keyword>
<evidence type="ECO:0000256" key="7">
    <source>
        <dbReference type="PROSITE-ProRule" id="PRU00175"/>
    </source>
</evidence>
<keyword evidence="12" id="KW-1185">Reference proteome</keyword>
<accession>A0AA88DLQ3</accession>
<dbReference type="AlphaFoldDB" id="A0AA88DLQ3"/>
<dbReference type="SUPFAM" id="SSF52113">
    <property type="entry name" value="BRCT domain"/>
    <property type="match status" value="1"/>
</dbReference>
<evidence type="ECO:0000256" key="3">
    <source>
        <dbReference type="ARBA" id="ARBA00022723"/>
    </source>
</evidence>
<protein>
    <recommendedName>
        <fullName evidence="6">RING-type E3 ubiquitin transferase BRCA1</fullName>
    </recommendedName>
</protein>
<evidence type="ECO:0000256" key="5">
    <source>
        <dbReference type="ARBA" id="ARBA00022833"/>
    </source>
</evidence>
<dbReference type="InterPro" id="IPR013083">
    <property type="entry name" value="Znf_RING/FYVE/PHD"/>
</dbReference>
<name>A0AA88DLQ3_FICCA</name>
<dbReference type="GO" id="GO:0008270">
    <property type="term" value="F:zinc ion binding"/>
    <property type="evidence" value="ECO:0007669"/>
    <property type="project" value="UniProtKB-KW"/>
</dbReference>
<evidence type="ECO:0000313" key="11">
    <source>
        <dbReference type="EMBL" id="GMN57631.1"/>
    </source>
</evidence>
<organism evidence="11 12">
    <name type="scientific">Ficus carica</name>
    <name type="common">Common fig</name>
    <dbReference type="NCBI Taxonomy" id="3494"/>
    <lineage>
        <taxon>Eukaryota</taxon>
        <taxon>Viridiplantae</taxon>
        <taxon>Streptophyta</taxon>
        <taxon>Embryophyta</taxon>
        <taxon>Tracheophyta</taxon>
        <taxon>Spermatophyta</taxon>
        <taxon>Magnoliopsida</taxon>
        <taxon>eudicotyledons</taxon>
        <taxon>Gunneridae</taxon>
        <taxon>Pentapetalae</taxon>
        <taxon>rosids</taxon>
        <taxon>fabids</taxon>
        <taxon>Rosales</taxon>
        <taxon>Moraceae</taxon>
        <taxon>Ficeae</taxon>
        <taxon>Ficus</taxon>
    </lineage>
</organism>
<evidence type="ECO:0000259" key="10">
    <source>
        <dbReference type="PROSITE" id="PS50172"/>
    </source>
</evidence>
<evidence type="ECO:0000256" key="2">
    <source>
        <dbReference type="ARBA" id="ARBA00022454"/>
    </source>
</evidence>
<gene>
    <name evidence="11" type="ORF">TIFTF001_026735</name>
</gene>
<dbReference type="SUPFAM" id="SSF57850">
    <property type="entry name" value="RING/U-box"/>
    <property type="match status" value="1"/>
</dbReference>
<feature type="domain" description="RING-type" evidence="9">
    <location>
        <begin position="365"/>
        <end position="393"/>
    </location>
</feature>
<dbReference type="SMART" id="SM00292">
    <property type="entry name" value="BRCT"/>
    <property type="match status" value="1"/>
</dbReference>
<dbReference type="Proteomes" id="UP001187192">
    <property type="component" value="Unassembled WGS sequence"/>
</dbReference>
<dbReference type="Gene3D" id="3.40.50.10190">
    <property type="entry name" value="BRCT domain"/>
    <property type="match status" value="1"/>
</dbReference>
<dbReference type="GO" id="GO:0005694">
    <property type="term" value="C:chromosome"/>
    <property type="evidence" value="ECO:0007669"/>
    <property type="project" value="UniProtKB-SubCell"/>
</dbReference>
<dbReference type="InterPro" id="IPR036420">
    <property type="entry name" value="BRCT_dom_sf"/>
</dbReference>
<dbReference type="PANTHER" id="PTHR47776">
    <property type="entry name" value="F5A8.9 PROTEIN"/>
    <property type="match status" value="1"/>
</dbReference>
<dbReference type="PROSITE" id="PS50172">
    <property type="entry name" value="BRCT"/>
    <property type="match status" value="1"/>
</dbReference>
<dbReference type="InterPro" id="IPR001841">
    <property type="entry name" value="Znf_RING"/>
</dbReference>
<evidence type="ECO:0000313" key="12">
    <source>
        <dbReference type="Proteomes" id="UP001187192"/>
    </source>
</evidence>
<dbReference type="InterPro" id="IPR017907">
    <property type="entry name" value="Znf_RING_CS"/>
</dbReference>
<evidence type="ECO:0000256" key="6">
    <source>
        <dbReference type="ARBA" id="ARBA00031556"/>
    </source>
</evidence>
<comment type="caution">
    <text evidence="11">The sequence shown here is derived from an EMBL/GenBank/DDBJ whole genome shotgun (WGS) entry which is preliminary data.</text>
</comment>
<keyword evidence="3" id="KW-0479">Metal-binding</keyword>
<dbReference type="EMBL" id="BTGU01000071">
    <property type="protein sequence ID" value="GMN57631.1"/>
    <property type="molecule type" value="Genomic_DNA"/>
</dbReference>
<evidence type="ECO:0000256" key="1">
    <source>
        <dbReference type="ARBA" id="ARBA00004286"/>
    </source>
</evidence>
<keyword evidence="2" id="KW-0158">Chromosome</keyword>
<proteinExistence type="predicted"/>
<dbReference type="InterPro" id="IPR018957">
    <property type="entry name" value="Znf_C3HC4_RING-type"/>
</dbReference>
<dbReference type="SMART" id="SM00184">
    <property type="entry name" value="RING"/>
    <property type="match status" value="1"/>
</dbReference>
<evidence type="ECO:0000256" key="8">
    <source>
        <dbReference type="SAM" id="MobiDB-lite"/>
    </source>
</evidence>
<evidence type="ECO:0000259" key="9">
    <source>
        <dbReference type="PROSITE" id="PS50089"/>
    </source>
</evidence>